<dbReference type="Gene3D" id="3.40.50.300">
    <property type="entry name" value="P-loop containing nucleotide triphosphate hydrolases"/>
    <property type="match status" value="1"/>
</dbReference>
<evidence type="ECO:0000313" key="1">
    <source>
        <dbReference type="EMBL" id="CAJ1929069.1"/>
    </source>
</evidence>
<proteinExistence type="predicted"/>
<organism evidence="1 2">
    <name type="scientific">Cylindrotheca closterium</name>
    <dbReference type="NCBI Taxonomy" id="2856"/>
    <lineage>
        <taxon>Eukaryota</taxon>
        <taxon>Sar</taxon>
        <taxon>Stramenopiles</taxon>
        <taxon>Ochrophyta</taxon>
        <taxon>Bacillariophyta</taxon>
        <taxon>Bacillariophyceae</taxon>
        <taxon>Bacillariophycidae</taxon>
        <taxon>Bacillariales</taxon>
        <taxon>Bacillariaceae</taxon>
        <taxon>Cylindrotheca</taxon>
    </lineage>
</organism>
<protein>
    <recommendedName>
        <fullName evidence="3">Sulfotransferase</fullName>
    </recommendedName>
</protein>
<evidence type="ECO:0008006" key="3">
    <source>
        <dbReference type="Google" id="ProtNLM"/>
    </source>
</evidence>
<name>A0AAD2CEY6_9STRA</name>
<sequence length="362" mass="42035">MLRPLEIIFRYVTSSWRVLPDIIVLGEVRCGTTSLCQHLADFELVECHTPFCLWAHPELDNKETFFFVGHYLGIVTPRHYRMCFPLKITKWWSETKRKICGQPSKPFLSFDGCAQYLTSPTAPYLIAQAYREAGEKPPVFIACVRRPAEQALSWWKYENNAMKWGEGMMLNKWNTSLRGKLYPPRSVEDAIDYSRSQHIEDMYQRAESLGIETVENRRFFRLPQWAVTWPGGQLSAIGRTSCFARNILRYERVFSSTRSDKHKQALKHVSIFPIEFLRDKKSLNRFIASILDRAAERRNNKSLFAAGIHLAESSNRLNIIHRNAGSSLSREEEVQYIRSKFAKDEDSLNSLLRVNGIPITYE</sequence>
<accession>A0AAD2CEY6</accession>
<dbReference type="SUPFAM" id="SSF52540">
    <property type="entry name" value="P-loop containing nucleoside triphosphate hydrolases"/>
    <property type="match status" value="1"/>
</dbReference>
<dbReference type="Proteomes" id="UP001295423">
    <property type="component" value="Unassembled WGS sequence"/>
</dbReference>
<comment type="caution">
    <text evidence="1">The sequence shown here is derived from an EMBL/GenBank/DDBJ whole genome shotgun (WGS) entry which is preliminary data.</text>
</comment>
<dbReference type="AlphaFoldDB" id="A0AAD2CEY6"/>
<dbReference type="EMBL" id="CAKOGP040000069">
    <property type="protein sequence ID" value="CAJ1929069.1"/>
    <property type="molecule type" value="Genomic_DNA"/>
</dbReference>
<evidence type="ECO:0000313" key="2">
    <source>
        <dbReference type="Proteomes" id="UP001295423"/>
    </source>
</evidence>
<dbReference type="InterPro" id="IPR027417">
    <property type="entry name" value="P-loop_NTPase"/>
</dbReference>
<gene>
    <name evidence="1" type="ORF">CYCCA115_LOCUS1598</name>
</gene>
<reference evidence="1" key="1">
    <citation type="submission" date="2023-08" db="EMBL/GenBank/DDBJ databases">
        <authorList>
            <person name="Audoor S."/>
            <person name="Bilcke G."/>
        </authorList>
    </citation>
    <scope>NUCLEOTIDE SEQUENCE</scope>
</reference>
<keyword evidence="2" id="KW-1185">Reference proteome</keyword>